<sequence>MIKTVKLTELVKKEIENGNVPEVYIDYRDRVFLSSYKLDNFSKDSLVDEIYEDFLFDSVDDNCIRSYIDYLLTLKEFEGFTEEDFADDEVYYLMSENVDYNIDELLNSTSLNAYFFPSQQDNLNSEGSQLYYNLADIFEDEEDRVNEPISPILTELFSSQGYKLEDLRNDSLIENSKFLKSFIEELKDLSSDRCMLTVLTRMNLNEFFDVYNTGKKISVDENTTLGLYDAVCGGGSCLEIELEKPFSFEVKKDYFEEFNFSGDLINYGYDIDVVYGLGGEFWSEDFTIS</sequence>
<proteinExistence type="predicted"/>
<protein>
    <submittedName>
        <fullName evidence="1">Uncharacterized protein</fullName>
    </submittedName>
</protein>
<accession>A0ABW9KDY3</accession>
<gene>
    <name evidence="1" type="ORF">ABDJ34_08320</name>
</gene>
<keyword evidence="2" id="KW-1185">Reference proteome</keyword>
<name>A0ABW9KDY3_9FIRM</name>
<comment type="caution">
    <text evidence="1">The sequence shown here is derived from an EMBL/GenBank/DDBJ whole genome shotgun (WGS) entry which is preliminary data.</text>
</comment>
<reference evidence="1 2" key="1">
    <citation type="journal article" date="2024" name="Anaerobe">
        <title>The identification of Finegoldia dalianensis sp. nov., isolated from the pus of a patient with skin abscess and genomic analysis of the strains belonging to Finegoldia genus.</title>
        <authorList>
            <person name="Li Y."/>
            <person name="Wang Y."/>
            <person name="Xiao D."/>
            <person name="Wang J."/>
            <person name="Jin D."/>
        </authorList>
    </citation>
    <scope>NUCLEOTIDE SEQUENCE [LARGE SCALE GENOMIC DNA]</scope>
    <source>
        <strain evidence="1 2">LY240594</strain>
    </source>
</reference>
<organism evidence="1 2">
    <name type="scientific">Finegoldia dalianensis</name>
    <dbReference type="NCBI Taxonomy" id="3145239"/>
    <lineage>
        <taxon>Bacteria</taxon>
        <taxon>Bacillati</taxon>
        <taxon>Bacillota</taxon>
        <taxon>Tissierellia</taxon>
        <taxon>Tissierellales</taxon>
        <taxon>Peptoniphilaceae</taxon>
        <taxon>Finegoldia</taxon>
    </lineage>
</organism>
<dbReference type="EMBL" id="JBDLBQ010000007">
    <property type="protein sequence ID" value="MFN2102905.1"/>
    <property type="molecule type" value="Genomic_DNA"/>
</dbReference>
<evidence type="ECO:0000313" key="2">
    <source>
        <dbReference type="Proteomes" id="UP001634413"/>
    </source>
</evidence>
<dbReference type="Proteomes" id="UP001634413">
    <property type="component" value="Unassembled WGS sequence"/>
</dbReference>
<dbReference type="RefSeq" id="WP_412702046.1">
    <property type="nucleotide sequence ID" value="NZ_JBDLBQ010000007.1"/>
</dbReference>
<evidence type="ECO:0000313" key="1">
    <source>
        <dbReference type="EMBL" id="MFN2102905.1"/>
    </source>
</evidence>